<proteinExistence type="predicted"/>
<organism evidence="1 2">
    <name type="scientific">Paenibacillus roseus</name>
    <dbReference type="NCBI Taxonomy" id="2798579"/>
    <lineage>
        <taxon>Bacteria</taxon>
        <taxon>Bacillati</taxon>
        <taxon>Bacillota</taxon>
        <taxon>Bacilli</taxon>
        <taxon>Bacillales</taxon>
        <taxon>Paenibacillaceae</taxon>
        <taxon>Paenibacillus</taxon>
    </lineage>
</organism>
<dbReference type="RefSeq" id="WP_199021736.1">
    <property type="nucleotide sequence ID" value="NZ_JAELUP010000117.1"/>
</dbReference>
<reference evidence="1" key="1">
    <citation type="submission" date="2020-12" db="EMBL/GenBank/DDBJ databases">
        <authorList>
            <person name="Huq M.A."/>
        </authorList>
    </citation>
    <scope>NUCLEOTIDE SEQUENCE</scope>
    <source>
        <strain evidence="1">MAHUQ-46</strain>
    </source>
</reference>
<dbReference type="InterPro" id="IPR019650">
    <property type="entry name" value="DUF2513"/>
</dbReference>
<evidence type="ECO:0000313" key="2">
    <source>
        <dbReference type="Proteomes" id="UP000640274"/>
    </source>
</evidence>
<keyword evidence="2" id="KW-1185">Reference proteome</keyword>
<protein>
    <submittedName>
        <fullName evidence="1">DUF2513 domain-containing protein</fullName>
    </submittedName>
</protein>
<accession>A0A934MTE0</accession>
<comment type="caution">
    <text evidence="1">The sequence shown here is derived from an EMBL/GenBank/DDBJ whole genome shotgun (WGS) entry which is preliminary data.</text>
</comment>
<dbReference type="Pfam" id="PF10711">
    <property type="entry name" value="DUF2513"/>
    <property type="match status" value="1"/>
</dbReference>
<dbReference type="EMBL" id="JAELUP010000117">
    <property type="protein sequence ID" value="MBJ6364134.1"/>
    <property type="molecule type" value="Genomic_DNA"/>
</dbReference>
<evidence type="ECO:0000313" key="1">
    <source>
        <dbReference type="EMBL" id="MBJ6364134.1"/>
    </source>
</evidence>
<dbReference type="Proteomes" id="UP000640274">
    <property type="component" value="Unassembled WGS sequence"/>
</dbReference>
<sequence>MKLNHECMRDVLITIEETFRPVDAKTTGTLHGYERLSGYSLDDVNYSIHQLRDAKLLWTNKLPATISGQDYYTVRGLTPEGHAFIDAVRKDTVWEKVKTKAAAIGLVTVNTLVEVATNKLSESV</sequence>
<name>A0A934MTE0_9BACL</name>
<dbReference type="AlphaFoldDB" id="A0A934MTE0"/>
<gene>
    <name evidence="1" type="ORF">JFN88_23240</name>
</gene>